<keyword evidence="5" id="KW-1185">Reference proteome</keyword>
<evidence type="ECO:0000313" key="4">
    <source>
        <dbReference type="EMBL" id="MCM2677560.1"/>
    </source>
</evidence>
<feature type="domain" description="N-acetyltransferase" evidence="3">
    <location>
        <begin position="19"/>
        <end position="163"/>
    </location>
</feature>
<gene>
    <name evidence="4" type="ORF">NDM98_20340</name>
</gene>
<dbReference type="PANTHER" id="PTHR43877">
    <property type="entry name" value="AMINOALKYLPHOSPHONATE N-ACETYLTRANSFERASE-RELATED-RELATED"/>
    <property type="match status" value="1"/>
</dbReference>
<proteinExistence type="predicted"/>
<evidence type="ECO:0000256" key="1">
    <source>
        <dbReference type="ARBA" id="ARBA00022679"/>
    </source>
</evidence>
<accession>A0ABT0XPC0</accession>
<name>A0ABT0XPC0_9BACI</name>
<evidence type="ECO:0000259" key="3">
    <source>
        <dbReference type="PROSITE" id="PS51186"/>
    </source>
</evidence>
<dbReference type="CDD" id="cd04301">
    <property type="entry name" value="NAT_SF"/>
    <property type="match status" value="1"/>
</dbReference>
<dbReference type="InterPro" id="IPR000182">
    <property type="entry name" value="GNAT_dom"/>
</dbReference>
<evidence type="ECO:0000256" key="2">
    <source>
        <dbReference type="ARBA" id="ARBA00023315"/>
    </source>
</evidence>
<keyword evidence="2" id="KW-0012">Acyltransferase</keyword>
<dbReference type="SUPFAM" id="SSF55729">
    <property type="entry name" value="Acyl-CoA N-acyltransferases (Nat)"/>
    <property type="match status" value="1"/>
</dbReference>
<dbReference type="InterPro" id="IPR050832">
    <property type="entry name" value="Bact_Acetyltransf"/>
</dbReference>
<dbReference type="EMBL" id="JAMQJY010000004">
    <property type="protein sequence ID" value="MCM2677560.1"/>
    <property type="molecule type" value="Genomic_DNA"/>
</dbReference>
<protein>
    <submittedName>
        <fullName evidence="4">GNAT family N-acetyltransferase</fullName>
    </submittedName>
</protein>
<dbReference type="Proteomes" id="UP001203665">
    <property type="component" value="Unassembled WGS sequence"/>
</dbReference>
<sequence>MSVHIQELLAIDRYKQELCELIQVTVNNGASIGFLLPMQKEEAEDFWESHKPNESRILLGAFINQRLIGVVYIELVEKPNGSHRGEICKLMVHPDARRLGVAKALMKEIEKKALEQNRSLLVLDTRDGDHANELYKSLGFVFAGAIPHFARNEKGILETTNLYYKMI</sequence>
<dbReference type="RefSeq" id="WP_251611360.1">
    <property type="nucleotide sequence ID" value="NZ_JAMQJY010000004.1"/>
</dbReference>
<dbReference type="Gene3D" id="3.40.630.30">
    <property type="match status" value="1"/>
</dbReference>
<organism evidence="4 5">
    <name type="scientific">Alkalicoccobacillus plakortidis</name>
    <dbReference type="NCBI Taxonomy" id="444060"/>
    <lineage>
        <taxon>Bacteria</taxon>
        <taxon>Bacillati</taxon>
        <taxon>Bacillota</taxon>
        <taxon>Bacilli</taxon>
        <taxon>Bacillales</taxon>
        <taxon>Bacillaceae</taxon>
        <taxon>Alkalicoccobacillus</taxon>
    </lineage>
</organism>
<dbReference type="Pfam" id="PF00583">
    <property type="entry name" value="Acetyltransf_1"/>
    <property type="match status" value="1"/>
</dbReference>
<dbReference type="PROSITE" id="PS51186">
    <property type="entry name" value="GNAT"/>
    <property type="match status" value="1"/>
</dbReference>
<reference evidence="4" key="1">
    <citation type="submission" date="2022-06" db="EMBL/GenBank/DDBJ databases">
        <title>Alkalicoccobacillus porphyridii sp. nov., isolated from a marine red alga, Porphyridium purpureum and reclassification of Shouchella plakortidis and Shouchella gibsonii as Alkalicoccobacillus plakortidis comb. nov. and Alkalicoccobacillus gibsonii comb. nov.</title>
        <authorList>
            <person name="Kim K.H."/>
            <person name="Lee J.K."/>
            <person name="Han D.M."/>
            <person name="Baek J.H."/>
            <person name="Jeon C.O."/>
        </authorList>
    </citation>
    <scope>NUCLEOTIDE SEQUENCE</scope>
    <source>
        <strain evidence="4">DSM 19153</strain>
    </source>
</reference>
<evidence type="ECO:0000313" key="5">
    <source>
        <dbReference type="Proteomes" id="UP001203665"/>
    </source>
</evidence>
<dbReference type="InterPro" id="IPR016181">
    <property type="entry name" value="Acyl_CoA_acyltransferase"/>
</dbReference>
<keyword evidence="1" id="KW-0808">Transferase</keyword>
<comment type="caution">
    <text evidence="4">The sequence shown here is derived from an EMBL/GenBank/DDBJ whole genome shotgun (WGS) entry which is preliminary data.</text>
</comment>